<dbReference type="InterPro" id="IPR000073">
    <property type="entry name" value="AB_hydrolase_1"/>
</dbReference>
<gene>
    <name evidence="3" type="ORF">UFOPK2656_03042</name>
    <name evidence="4" type="ORF">UFOPK3267_00169</name>
    <name evidence="5" type="ORF">UFOPK3651_02959</name>
    <name evidence="6" type="ORF">UFOPK3931_00409</name>
    <name evidence="2" type="ORF">UFOPK4189_03156</name>
</gene>
<organism evidence="6">
    <name type="scientific">freshwater metagenome</name>
    <dbReference type="NCBI Taxonomy" id="449393"/>
    <lineage>
        <taxon>unclassified sequences</taxon>
        <taxon>metagenomes</taxon>
        <taxon>ecological metagenomes</taxon>
    </lineage>
</organism>
<accession>A0A6J7M1A3</accession>
<evidence type="ECO:0000313" key="2">
    <source>
        <dbReference type="EMBL" id="CAB4365411.1"/>
    </source>
</evidence>
<evidence type="ECO:0000313" key="3">
    <source>
        <dbReference type="EMBL" id="CAB4743100.1"/>
    </source>
</evidence>
<dbReference type="EMBL" id="CAFBIY010000005">
    <property type="protein sequence ID" value="CAB4846252.1"/>
    <property type="molecule type" value="Genomic_DNA"/>
</dbReference>
<feature type="domain" description="AB hydrolase-1" evidence="1">
    <location>
        <begin position="22"/>
        <end position="252"/>
    </location>
</feature>
<proteinExistence type="predicted"/>
<dbReference type="EMBL" id="CAFBOL010000006">
    <property type="protein sequence ID" value="CAB4974596.1"/>
    <property type="molecule type" value="Genomic_DNA"/>
</dbReference>
<dbReference type="PANTHER" id="PTHR43194:SF2">
    <property type="entry name" value="PEROXISOMAL MEMBRANE PROTEIN LPX1"/>
    <property type="match status" value="1"/>
</dbReference>
<sequence length="264" mass="27935">MHHQRIADVDVAWTEAGAGMPVVFVHGLAESRHTWANQQSVFTDVHTFAYDLRGHGESSVGFGDETAEQLSGDLIHFLEVVTGPATCVGFSLGGTVVLGAAADRPDLVRRAIVLGTSSIVGRSAAEFFLGRIAMVKRGVDDDFRAALRDDTAGAIANPAVDIDAVTAARLDAVGEGLGYVNAAGAMARVNAVPLTDTLARIRCHVDVIGGELDSFCPRKAADLLMAGLFDATYWEIPGVGHLMNIDNPDEVTRLLGSLLKENVQ</sequence>
<protein>
    <submittedName>
        <fullName evidence="6">Unannotated protein</fullName>
    </submittedName>
</protein>
<dbReference type="AlphaFoldDB" id="A0A6J7M1A3"/>
<reference evidence="6" key="1">
    <citation type="submission" date="2020-05" db="EMBL/GenBank/DDBJ databases">
        <authorList>
            <person name="Chiriac C."/>
            <person name="Salcher M."/>
            <person name="Ghai R."/>
            <person name="Kavagutti S V."/>
        </authorList>
    </citation>
    <scope>NUCLEOTIDE SEQUENCE</scope>
</reference>
<evidence type="ECO:0000259" key="1">
    <source>
        <dbReference type="Pfam" id="PF12697"/>
    </source>
</evidence>
<evidence type="ECO:0000313" key="6">
    <source>
        <dbReference type="EMBL" id="CAB4974596.1"/>
    </source>
</evidence>
<evidence type="ECO:0000313" key="5">
    <source>
        <dbReference type="EMBL" id="CAB4952633.1"/>
    </source>
</evidence>
<dbReference type="EMBL" id="CAEZYF010000028">
    <property type="protein sequence ID" value="CAB4743100.1"/>
    <property type="molecule type" value="Genomic_DNA"/>
</dbReference>
<dbReference type="EMBL" id="CAESGF010000031">
    <property type="protein sequence ID" value="CAB4365411.1"/>
    <property type="molecule type" value="Genomic_DNA"/>
</dbReference>
<dbReference type="InterPro" id="IPR050228">
    <property type="entry name" value="Carboxylesterase_BioH"/>
</dbReference>
<dbReference type="PRINTS" id="PR00111">
    <property type="entry name" value="ABHYDROLASE"/>
</dbReference>
<dbReference type="SUPFAM" id="SSF53474">
    <property type="entry name" value="alpha/beta-Hydrolases"/>
    <property type="match status" value="1"/>
</dbReference>
<dbReference type="PANTHER" id="PTHR43194">
    <property type="entry name" value="HYDROLASE ALPHA/BETA FOLD FAMILY"/>
    <property type="match status" value="1"/>
</dbReference>
<evidence type="ECO:0000313" key="4">
    <source>
        <dbReference type="EMBL" id="CAB4846252.1"/>
    </source>
</evidence>
<dbReference type="InterPro" id="IPR029058">
    <property type="entry name" value="AB_hydrolase_fold"/>
</dbReference>
<name>A0A6J7M1A3_9ZZZZ</name>
<dbReference type="EMBL" id="CAFBMT010000025">
    <property type="protein sequence ID" value="CAB4952633.1"/>
    <property type="molecule type" value="Genomic_DNA"/>
</dbReference>
<dbReference type="Pfam" id="PF12697">
    <property type="entry name" value="Abhydrolase_6"/>
    <property type="match status" value="1"/>
</dbReference>
<dbReference type="Gene3D" id="3.40.50.1820">
    <property type="entry name" value="alpha/beta hydrolase"/>
    <property type="match status" value="1"/>
</dbReference>